<evidence type="ECO:0000256" key="8">
    <source>
        <dbReference type="SAM" id="MobiDB-lite"/>
    </source>
</evidence>
<feature type="region of interest" description="Disordered" evidence="8">
    <location>
        <begin position="1"/>
        <end position="26"/>
    </location>
</feature>
<dbReference type="SMART" id="SM00636">
    <property type="entry name" value="Glyco_18"/>
    <property type="match status" value="1"/>
</dbReference>
<dbReference type="Proteomes" id="UP000594638">
    <property type="component" value="Unassembled WGS sequence"/>
</dbReference>
<evidence type="ECO:0000256" key="2">
    <source>
        <dbReference type="ARBA" id="ARBA00004613"/>
    </source>
</evidence>
<dbReference type="GO" id="GO:0005576">
    <property type="term" value="C:extracellular region"/>
    <property type="evidence" value="ECO:0007669"/>
    <property type="project" value="UniProtKB-SubCell"/>
</dbReference>
<dbReference type="GO" id="GO:0070492">
    <property type="term" value="F:oligosaccharide binding"/>
    <property type="evidence" value="ECO:0007669"/>
    <property type="project" value="TreeGrafter"/>
</dbReference>
<evidence type="ECO:0000256" key="9">
    <source>
        <dbReference type="SAM" id="Phobius"/>
    </source>
</evidence>
<dbReference type="CDD" id="cd02876">
    <property type="entry name" value="GH18_SI-CLP"/>
    <property type="match status" value="1"/>
</dbReference>
<dbReference type="PANTHER" id="PTHR46066:SF2">
    <property type="entry name" value="CHITINASE DOMAIN-CONTAINING PROTEIN 1"/>
    <property type="match status" value="1"/>
</dbReference>
<evidence type="ECO:0000256" key="7">
    <source>
        <dbReference type="ARBA" id="ARBA00040976"/>
    </source>
</evidence>
<dbReference type="InterPro" id="IPR029070">
    <property type="entry name" value="Chitinase_insertion_sf"/>
</dbReference>
<dbReference type="PROSITE" id="PS51910">
    <property type="entry name" value="GH18_2"/>
    <property type="match status" value="1"/>
</dbReference>
<sequence>MAKKKDRRVRLSSDGKSSHVDSSTRRIKADHKLTSTSYTLFLFFILSSTICVILYRKLHASNAHKNMNAGSDLPYVYQRGLVKTDIHYHQVLSENMKASENSSRRNFKNAVLAYLTPWNSKGYEMAKKFNHKFTHLSPVWYELKSQDTKLVMEGRHNADKEWIAELRMKGDALVLPRVVLEAHPLNLLKKKKQRNKAVDLIITECKEMGCDGIVLESWSRWAAYGVLHDPEMRSMALQFIQQLGQAMHSITLEHSKQTLQLLYVIGPPRSDKLEEYDFGPQDIQSLSEAVNGYSLMTYDFSGPQNPGPNAPLKWIQYALQLLLDGTTHDHENFDQMIFVGVNFYGNDFIVSGGSGPILGTDYLSLLERHRPALQWDENSAEHFFVYSDKQNVKHVVFYPSLKSISMRLEEALSWGAGIAIWEIGQGLDYFFDIL</sequence>
<dbReference type="FunFam" id="3.10.50.10:FF:000002">
    <property type="entry name" value="Chitinase domain-containing protein 1"/>
    <property type="match status" value="1"/>
</dbReference>
<dbReference type="FunFam" id="3.20.20.80:FF:000028">
    <property type="entry name" value="Chitinase domain-containing protein 1"/>
    <property type="match status" value="1"/>
</dbReference>
<dbReference type="SUPFAM" id="SSF51445">
    <property type="entry name" value="(Trans)glycosidases"/>
    <property type="match status" value="1"/>
</dbReference>
<organism evidence="11 12">
    <name type="scientific">Olea europaea subsp. europaea</name>
    <dbReference type="NCBI Taxonomy" id="158383"/>
    <lineage>
        <taxon>Eukaryota</taxon>
        <taxon>Viridiplantae</taxon>
        <taxon>Streptophyta</taxon>
        <taxon>Embryophyta</taxon>
        <taxon>Tracheophyta</taxon>
        <taxon>Spermatophyta</taxon>
        <taxon>Magnoliopsida</taxon>
        <taxon>eudicotyledons</taxon>
        <taxon>Gunneridae</taxon>
        <taxon>Pentapetalae</taxon>
        <taxon>asterids</taxon>
        <taxon>lamiids</taxon>
        <taxon>Lamiales</taxon>
        <taxon>Oleaceae</taxon>
        <taxon>Oleeae</taxon>
        <taxon>Olea</taxon>
    </lineage>
</organism>
<gene>
    <name evidence="11" type="ORF">OLEA9_A118797</name>
</gene>
<feature type="domain" description="GH18" evidence="10">
    <location>
        <begin position="109"/>
        <end position="434"/>
    </location>
</feature>
<dbReference type="GO" id="GO:0008061">
    <property type="term" value="F:chitin binding"/>
    <property type="evidence" value="ECO:0007669"/>
    <property type="project" value="InterPro"/>
</dbReference>
<evidence type="ECO:0000256" key="3">
    <source>
        <dbReference type="ARBA" id="ARBA00009336"/>
    </source>
</evidence>
<keyword evidence="9" id="KW-0472">Membrane</keyword>
<protein>
    <recommendedName>
        <fullName evidence="7">Chitinase domain-containing protein 1</fullName>
    </recommendedName>
</protein>
<name>A0A8S0QDR5_OLEEU</name>
<dbReference type="InterPro" id="IPR017853">
    <property type="entry name" value="GH"/>
</dbReference>
<evidence type="ECO:0000313" key="11">
    <source>
        <dbReference type="EMBL" id="CAA2965366.1"/>
    </source>
</evidence>
<comment type="caution">
    <text evidence="11">The sequence shown here is derived from an EMBL/GenBank/DDBJ whole genome shotgun (WGS) entry which is preliminary data.</text>
</comment>
<proteinExistence type="inferred from homology"/>
<comment type="subcellular location">
    <subcellularLocation>
        <location evidence="1">Lysosome</location>
    </subcellularLocation>
    <subcellularLocation>
        <location evidence="2">Secreted</location>
    </subcellularLocation>
</comment>
<dbReference type="AlphaFoldDB" id="A0A8S0QDR5"/>
<keyword evidence="9" id="KW-0812">Transmembrane</keyword>
<keyword evidence="4" id="KW-0964">Secreted</keyword>
<evidence type="ECO:0000313" key="12">
    <source>
        <dbReference type="Proteomes" id="UP000594638"/>
    </source>
</evidence>
<keyword evidence="5" id="KW-0732">Signal</keyword>
<keyword evidence="12" id="KW-1185">Reference proteome</keyword>
<evidence type="ECO:0000256" key="5">
    <source>
        <dbReference type="ARBA" id="ARBA00022729"/>
    </source>
</evidence>
<dbReference type="GO" id="GO:0005975">
    <property type="term" value="P:carbohydrate metabolic process"/>
    <property type="evidence" value="ECO:0007669"/>
    <property type="project" value="InterPro"/>
</dbReference>
<evidence type="ECO:0000256" key="6">
    <source>
        <dbReference type="ARBA" id="ARBA00023228"/>
    </source>
</evidence>
<dbReference type="Gene3D" id="3.20.20.80">
    <property type="entry name" value="Glycosidases"/>
    <property type="match status" value="1"/>
</dbReference>
<accession>A0A8S0QDR5</accession>
<dbReference type="Pfam" id="PF00704">
    <property type="entry name" value="Glyco_hydro_18"/>
    <property type="match status" value="1"/>
</dbReference>
<dbReference type="InterPro" id="IPR001223">
    <property type="entry name" value="Glyco_hydro18_cat"/>
</dbReference>
<dbReference type="GO" id="GO:0012505">
    <property type="term" value="C:endomembrane system"/>
    <property type="evidence" value="ECO:0007669"/>
    <property type="project" value="TreeGrafter"/>
</dbReference>
<evidence type="ECO:0000256" key="1">
    <source>
        <dbReference type="ARBA" id="ARBA00004371"/>
    </source>
</evidence>
<feature type="compositionally biased region" description="Basic and acidic residues" evidence="8">
    <location>
        <begin position="9"/>
        <end position="24"/>
    </location>
</feature>
<dbReference type="Gramene" id="OE9A118797T1">
    <property type="protein sequence ID" value="OE9A118797C1"/>
    <property type="gene ID" value="OE9A118797"/>
</dbReference>
<dbReference type="Gene3D" id="3.10.50.10">
    <property type="match status" value="1"/>
</dbReference>
<evidence type="ECO:0000256" key="4">
    <source>
        <dbReference type="ARBA" id="ARBA00022525"/>
    </source>
</evidence>
<dbReference type="PANTHER" id="PTHR46066">
    <property type="entry name" value="CHITINASE DOMAIN-CONTAINING PROTEIN 1 FAMILY MEMBER"/>
    <property type="match status" value="1"/>
</dbReference>
<comment type="similarity">
    <text evidence="3">Belongs to the glycosyl hydrolase 18 family.</text>
</comment>
<dbReference type="GO" id="GO:0005764">
    <property type="term" value="C:lysosome"/>
    <property type="evidence" value="ECO:0007669"/>
    <property type="project" value="UniProtKB-SubCell"/>
</dbReference>
<keyword evidence="6" id="KW-0458">Lysosome</keyword>
<evidence type="ECO:0000259" key="10">
    <source>
        <dbReference type="PROSITE" id="PS51910"/>
    </source>
</evidence>
<reference evidence="11 12" key="1">
    <citation type="submission" date="2019-12" db="EMBL/GenBank/DDBJ databases">
        <authorList>
            <person name="Alioto T."/>
            <person name="Alioto T."/>
            <person name="Gomez Garrido J."/>
        </authorList>
    </citation>
    <scope>NUCLEOTIDE SEQUENCE [LARGE SCALE GENOMIC DNA]</scope>
</reference>
<feature type="transmembrane region" description="Helical" evidence="9">
    <location>
        <begin position="35"/>
        <end position="55"/>
    </location>
</feature>
<keyword evidence="9" id="KW-1133">Transmembrane helix</keyword>
<dbReference type="EMBL" id="CACTIH010001840">
    <property type="protein sequence ID" value="CAA2965366.1"/>
    <property type="molecule type" value="Genomic_DNA"/>
</dbReference>
<dbReference type="OrthoDB" id="10254444at2759"/>
<dbReference type="InterPro" id="IPR011583">
    <property type="entry name" value="Chitinase_II/V-like_cat"/>
</dbReference>